<organism evidence="2">
    <name type="scientific">uncultured Caudovirales phage</name>
    <dbReference type="NCBI Taxonomy" id="2100421"/>
    <lineage>
        <taxon>Viruses</taxon>
        <taxon>Duplodnaviria</taxon>
        <taxon>Heunggongvirae</taxon>
        <taxon>Uroviricota</taxon>
        <taxon>Caudoviricetes</taxon>
        <taxon>Peduoviridae</taxon>
        <taxon>Maltschvirus</taxon>
        <taxon>Maltschvirus maltsch</taxon>
    </lineage>
</organism>
<dbReference type="EMBL" id="LR796963">
    <property type="protein sequence ID" value="CAB4178132.1"/>
    <property type="molecule type" value="Genomic_DNA"/>
</dbReference>
<protein>
    <submittedName>
        <fullName evidence="2">Uncharacterized protein</fullName>
    </submittedName>
</protein>
<keyword evidence="1" id="KW-0812">Transmembrane</keyword>
<keyword evidence="1" id="KW-0472">Membrane</keyword>
<accession>A0A6J5Q3Z3</accession>
<evidence type="ECO:0000313" key="2">
    <source>
        <dbReference type="EMBL" id="CAB4178132.1"/>
    </source>
</evidence>
<proteinExistence type="predicted"/>
<feature type="transmembrane region" description="Helical" evidence="1">
    <location>
        <begin position="6"/>
        <end position="25"/>
    </location>
</feature>
<keyword evidence="1" id="KW-1133">Transmembrane helix</keyword>
<evidence type="ECO:0000256" key="1">
    <source>
        <dbReference type="SAM" id="Phobius"/>
    </source>
</evidence>
<reference evidence="2" key="1">
    <citation type="submission" date="2020-05" db="EMBL/GenBank/DDBJ databases">
        <authorList>
            <person name="Chiriac C."/>
            <person name="Salcher M."/>
            <person name="Ghai R."/>
            <person name="Kavagutti S V."/>
        </authorList>
    </citation>
    <scope>NUCLEOTIDE SEQUENCE</scope>
</reference>
<sequence length="35" mass="3930">MSAFRFGIFLALMLPAIGFLCRVAVELFNYGYNAL</sequence>
<gene>
    <name evidence="2" type="ORF">UFOVP1016_35</name>
</gene>
<name>A0A6J5Q3Z3_9CAUD</name>